<evidence type="ECO:0008006" key="15">
    <source>
        <dbReference type="Google" id="ProtNLM"/>
    </source>
</evidence>
<evidence type="ECO:0000256" key="10">
    <source>
        <dbReference type="SAM" id="SignalP"/>
    </source>
</evidence>
<evidence type="ECO:0000256" key="9">
    <source>
        <dbReference type="SAM" id="Phobius"/>
    </source>
</evidence>
<dbReference type="GO" id="GO:0046688">
    <property type="term" value="P:response to copper ion"/>
    <property type="evidence" value="ECO:0007669"/>
    <property type="project" value="InterPro"/>
</dbReference>
<feature type="transmembrane region" description="Helical" evidence="9">
    <location>
        <begin position="261"/>
        <end position="284"/>
    </location>
</feature>
<gene>
    <name evidence="13" type="ORF">GV832_17990</name>
</gene>
<feature type="chain" id="PRO_5042093060" description="Copper transport protein YcnJ" evidence="10">
    <location>
        <begin position="25"/>
        <end position="503"/>
    </location>
</feature>
<feature type="transmembrane region" description="Helical" evidence="9">
    <location>
        <begin position="326"/>
        <end position="346"/>
    </location>
</feature>
<evidence type="ECO:0000256" key="8">
    <source>
        <dbReference type="ARBA" id="ARBA00023136"/>
    </source>
</evidence>
<evidence type="ECO:0000256" key="3">
    <source>
        <dbReference type="ARBA" id="ARBA00022692"/>
    </source>
</evidence>
<dbReference type="Gene3D" id="2.60.40.1220">
    <property type="match status" value="1"/>
</dbReference>
<evidence type="ECO:0000256" key="5">
    <source>
        <dbReference type="ARBA" id="ARBA00022729"/>
    </source>
</evidence>
<dbReference type="InterPro" id="IPR014756">
    <property type="entry name" value="Ig_E-set"/>
</dbReference>
<keyword evidence="4" id="KW-0479">Metal-binding</keyword>
<feature type="domain" description="Copper resistance protein D" evidence="12">
    <location>
        <begin position="289"/>
        <end position="382"/>
    </location>
</feature>
<name>A0AAE4YDT8_9RHOB</name>
<dbReference type="InterPro" id="IPR008457">
    <property type="entry name" value="Cu-R_CopD_dom"/>
</dbReference>
<protein>
    <recommendedName>
        <fullName evidence="15">Copper transport protein YcnJ</fullName>
    </recommendedName>
</protein>
<evidence type="ECO:0000256" key="1">
    <source>
        <dbReference type="ARBA" id="ARBA00004651"/>
    </source>
</evidence>
<dbReference type="Pfam" id="PF04234">
    <property type="entry name" value="CopC"/>
    <property type="match status" value="1"/>
</dbReference>
<evidence type="ECO:0000313" key="14">
    <source>
        <dbReference type="Proteomes" id="UP001193501"/>
    </source>
</evidence>
<dbReference type="AlphaFoldDB" id="A0AAE4YDT8"/>
<evidence type="ECO:0000259" key="11">
    <source>
        <dbReference type="Pfam" id="PF04234"/>
    </source>
</evidence>
<evidence type="ECO:0000256" key="2">
    <source>
        <dbReference type="ARBA" id="ARBA00022475"/>
    </source>
</evidence>
<dbReference type="InterPro" id="IPR032694">
    <property type="entry name" value="CopC/D"/>
</dbReference>
<dbReference type="RefSeq" id="WP_168776285.1">
    <property type="nucleotide sequence ID" value="NZ_JAABNR010000024.1"/>
</dbReference>
<keyword evidence="6 9" id="KW-1133">Transmembrane helix</keyword>
<organism evidence="13 14">
    <name type="scientific">Stagnihabitans tardus</name>
    <dbReference type="NCBI Taxonomy" id="2699202"/>
    <lineage>
        <taxon>Bacteria</taxon>
        <taxon>Pseudomonadati</taxon>
        <taxon>Pseudomonadota</taxon>
        <taxon>Alphaproteobacteria</taxon>
        <taxon>Rhodobacterales</taxon>
        <taxon>Paracoccaceae</taxon>
        <taxon>Stagnihabitans</taxon>
    </lineage>
</organism>
<dbReference type="Pfam" id="PF05425">
    <property type="entry name" value="CopD"/>
    <property type="match status" value="1"/>
</dbReference>
<reference evidence="13" key="1">
    <citation type="submission" date="2020-01" db="EMBL/GenBank/DDBJ databases">
        <authorList>
            <person name="Chen W.-M."/>
        </authorList>
    </citation>
    <scope>NUCLEOTIDE SEQUENCE</scope>
    <source>
        <strain evidence="13">CYK-10</strain>
    </source>
</reference>
<evidence type="ECO:0000256" key="7">
    <source>
        <dbReference type="ARBA" id="ARBA00023008"/>
    </source>
</evidence>
<dbReference type="EMBL" id="JAABNR010000024">
    <property type="protein sequence ID" value="NBZ89483.1"/>
    <property type="molecule type" value="Genomic_DNA"/>
</dbReference>
<dbReference type="InterPro" id="IPR014755">
    <property type="entry name" value="Cu-Rt/internalin_Ig-like"/>
</dbReference>
<keyword evidence="2" id="KW-1003">Cell membrane</keyword>
<evidence type="ECO:0000256" key="6">
    <source>
        <dbReference type="ARBA" id="ARBA00022989"/>
    </source>
</evidence>
<dbReference type="InterPro" id="IPR007348">
    <property type="entry name" value="CopC_dom"/>
</dbReference>
<keyword evidence="7" id="KW-0186">Copper</keyword>
<feature type="transmembrane region" description="Helical" evidence="9">
    <location>
        <begin position="166"/>
        <end position="184"/>
    </location>
</feature>
<comment type="subcellular location">
    <subcellularLocation>
        <location evidence="1">Cell membrane</location>
        <topology evidence="1">Multi-pass membrane protein</topology>
    </subcellularLocation>
</comment>
<dbReference type="GO" id="GO:0005507">
    <property type="term" value="F:copper ion binding"/>
    <property type="evidence" value="ECO:0007669"/>
    <property type="project" value="InterPro"/>
</dbReference>
<feature type="domain" description="CopC" evidence="11">
    <location>
        <begin position="25"/>
        <end position="115"/>
    </location>
</feature>
<keyword evidence="8 9" id="KW-0472">Membrane</keyword>
<sequence length="503" mass="51821">MSKSVQSLLADFAALMLWASMALAHAEFRGSTPAQNALLQELPPEVVLTFSEQVGVLALDWVLPDGSRKATEGAAGAEALTVAAPRDGGPGTYVLRWRVASTDGHPVAGALVFSVKEVTGTAPQLADKPLTPVLARGGFVLALVLAVGAAVFHHLIAPLTPLGQRIARASAGLLLPMGLLWLWTEGADRLGQASFAALAEGLQSPAARSIALGMAAGLLALIALRKGLWAVLAAWGFAALSFAVSGHALSAPGGLAPYFTALHGAALILWVGGLLPLTLGVAAGPALPLLARFSRLALPSVLVLIGSGIGLALAHRGVPEIMGSNWARLLVAKLGLVALMLMLALWHRFDAMPALERGRTPPLRRSLGTETALGLAVLCLAMGFRLAPPPVLPEPLSLHIHTPKAMVTLETTGALPGSTGFVLYLSDGNLTLIEPREVTLTLTDPLAGIGPLKAKATRGAEGEWLVAPQVLPSPGPWEVAVGILISDFDKVTLTGALPTPGAP</sequence>
<dbReference type="PANTHER" id="PTHR34820">
    <property type="entry name" value="INNER MEMBRANE PROTEIN YEBZ"/>
    <property type="match status" value="1"/>
</dbReference>
<feature type="transmembrane region" description="Helical" evidence="9">
    <location>
        <begin position="229"/>
        <end position="249"/>
    </location>
</feature>
<feature type="transmembrane region" description="Helical" evidence="9">
    <location>
        <begin position="204"/>
        <end position="222"/>
    </location>
</feature>
<keyword evidence="3 9" id="KW-0812">Transmembrane</keyword>
<proteinExistence type="predicted"/>
<dbReference type="SUPFAM" id="SSF81296">
    <property type="entry name" value="E set domains"/>
    <property type="match status" value="1"/>
</dbReference>
<feature type="transmembrane region" description="Helical" evidence="9">
    <location>
        <begin position="133"/>
        <end position="154"/>
    </location>
</feature>
<dbReference type="GO" id="GO:0042597">
    <property type="term" value="C:periplasmic space"/>
    <property type="evidence" value="ECO:0007669"/>
    <property type="project" value="InterPro"/>
</dbReference>
<dbReference type="GO" id="GO:0006825">
    <property type="term" value="P:copper ion transport"/>
    <property type="evidence" value="ECO:0007669"/>
    <property type="project" value="InterPro"/>
</dbReference>
<dbReference type="GO" id="GO:0005886">
    <property type="term" value="C:plasma membrane"/>
    <property type="evidence" value="ECO:0007669"/>
    <property type="project" value="UniProtKB-SubCell"/>
</dbReference>
<dbReference type="Proteomes" id="UP001193501">
    <property type="component" value="Unassembled WGS sequence"/>
</dbReference>
<evidence type="ECO:0000256" key="4">
    <source>
        <dbReference type="ARBA" id="ARBA00022723"/>
    </source>
</evidence>
<evidence type="ECO:0000259" key="12">
    <source>
        <dbReference type="Pfam" id="PF05425"/>
    </source>
</evidence>
<evidence type="ECO:0000313" key="13">
    <source>
        <dbReference type="EMBL" id="NBZ89483.1"/>
    </source>
</evidence>
<feature type="signal peptide" evidence="10">
    <location>
        <begin position="1"/>
        <end position="24"/>
    </location>
</feature>
<feature type="transmembrane region" description="Helical" evidence="9">
    <location>
        <begin position="296"/>
        <end position="314"/>
    </location>
</feature>
<keyword evidence="14" id="KW-1185">Reference proteome</keyword>
<accession>A0AAE4YDT8</accession>
<keyword evidence="5 10" id="KW-0732">Signal</keyword>
<dbReference type="PANTHER" id="PTHR34820:SF4">
    <property type="entry name" value="INNER MEMBRANE PROTEIN YEBZ"/>
    <property type="match status" value="1"/>
</dbReference>
<comment type="caution">
    <text evidence="13">The sequence shown here is derived from an EMBL/GenBank/DDBJ whole genome shotgun (WGS) entry which is preliminary data.</text>
</comment>